<accession>A0ABX8V7Z8</accession>
<dbReference type="EMBL" id="CP080429">
    <property type="protein sequence ID" value="QYJ68969.1"/>
    <property type="molecule type" value="Genomic_DNA"/>
</dbReference>
<dbReference type="RefSeq" id="WP_220641307.1">
    <property type="nucleotide sequence ID" value="NZ_CP080429.1"/>
</dbReference>
<keyword evidence="3" id="KW-1185">Reference proteome</keyword>
<organism evidence="2 3">
    <name type="scientific">Flavobacterium litorale</name>
    <dbReference type="NCBI Taxonomy" id="2856519"/>
    <lineage>
        <taxon>Bacteria</taxon>
        <taxon>Pseudomonadati</taxon>
        <taxon>Bacteroidota</taxon>
        <taxon>Flavobacteriia</taxon>
        <taxon>Flavobacteriales</taxon>
        <taxon>Flavobacteriaceae</taxon>
        <taxon>Flavobacterium</taxon>
    </lineage>
</organism>
<evidence type="ECO:0000313" key="2">
    <source>
        <dbReference type="EMBL" id="QYJ68969.1"/>
    </source>
</evidence>
<dbReference type="Pfam" id="PF00248">
    <property type="entry name" value="Aldo_ket_red"/>
    <property type="match status" value="1"/>
</dbReference>
<dbReference type="InterPro" id="IPR036812">
    <property type="entry name" value="NAD(P)_OxRdtase_dom_sf"/>
</dbReference>
<evidence type="ECO:0000313" key="3">
    <source>
        <dbReference type="Proteomes" id="UP000825381"/>
    </source>
</evidence>
<dbReference type="PANTHER" id="PTHR43364:SF1">
    <property type="entry name" value="OXIDOREDUCTASE YDHF"/>
    <property type="match status" value="1"/>
</dbReference>
<dbReference type="PANTHER" id="PTHR43364">
    <property type="entry name" value="NADH-SPECIFIC METHYLGLYOXAL REDUCTASE-RELATED"/>
    <property type="match status" value="1"/>
</dbReference>
<proteinExistence type="predicted"/>
<dbReference type="InterPro" id="IPR023210">
    <property type="entry name" value="NADP_OxRdtase_dom"/>
</dbReference>
<gene>
    <name evidence="2" type="ORF">K1I41_03535</name>
</gene>
<sequence>MNITLSPIVAGVMSWGIWGKKMNTSQMTELMHACLEYGITTFDHADIYGGYTTEAEFGTALATNSITREDIQLISKCGIQHTDGNRNNTIKHYNYSKEYIIQSAEGSLQNLQTDYLDVLLLHRPSPLMQPDEIAEAVAQLQKDGKIKAFGVSNFTNTQTDLIRSRTEVFCNQIEFSATQHSAMLDGSLDYMQVNNIKPLAWSPLGSIFKTDTKQTQRLKELLMTLVIKYEVTADVILLAWIMQHPAGIVPATGSTNPDRLKNQMKAANLTLELEDWFAIWTESMGHKVP</sequence>
<dbReference type="SUPFAM" id="SSF51430">
    <property type="entry name" value="NAD(P)-linked oxidoreductase"/>
    <property type="match status" value="1"/>
</dbReference>
<feature type="domain" description="NADP-dependent oxidoreductase" evidence="1">
    <location>
        <begin position="7"/>
        <end position="276"/>
    </location>
</feature>
<evidence type="ECO:0000259" key="1">
    <source>
        <dbReference type="Pfam" id="PF00248"/>
    </source>
</evidence>
<reference evidence="2 3" key="1">
    <citation type="submission" date="2021-07" db="EMBL/GenBank/DDBJ databases">
        <title>Flavobacterium WSW3-B6 sp.nov, isolated from seaweed.</title>
        <authorList>
            <person name="Muhammad N."/>
            <person name="Ho H."/>
            <person name="Lee Y.-J."/>
            <person name="Nguyen T."/>
            <person name="Ho J."/>
            <person name="Kim S.-G."/>
        </authorList>
    </citation>
    <scope>NUCLEOTIDE SEQUENCE [LARGE SCALE GENOMIC DNA]</scope>
    <source>
        <strain evidence="2 3">WSW3-B6</strain>
    </source>
</reference>
<dbReference type="InterPro" id="IPR050523">
    <property type="entry name" value="AKR_Detox_Biosynth"/>
</dbReference>
<protein>
    <submittedName>
        <fullName evidence="2">Aldo/keto reductase</fullName>
    </submittedName>
</protein>
<name>A0ABX8V7Z8_9FLAO</name>
<dbReference type="Gene3D" id="3.20.20.100">
    <property type="entry name" value="NADP-dependent oxidoreductase domain"/>
    <property type="match status" value="1"/>
</dbReference>
<dbReference type="InterPro" id="IPR020471">
    <property type="entry name" value="AKR"/>
</dbReference>
<dbReference type="Proteomes" id="UP000825381">
    <property type="component" value="Chromosome"/>
</dbReference>
<dbReference type="CDD" id="cd19092">
    <property type="entry name" value="AKR_BsYcsN_EcYdhF-like"/>
    <property type="match status" value="1"/>
</dbReference>
<dbReference type="PRINTS" id="PR00069">
    <property type="entry name" value="ALDKETRDTASE"/>
</dbReference>